<evidence type="ECO:0000259" key="8">
    <source>
        <dbReference type="SMART" id="SM00813"/>
    </source>
</evidence>
<evidence type="ECO:0000313" key="9">
    <source>
        <dbReference type="EMBL" id="MDO3695274.1"/>
    </source>
</evidence>
<comment type="similarity">
    <text evidence="2">Belongs to the glycosyl hydrolase 51 family.</text>
</comment>
<accession>A0ABT8VTI5</accession>
<dbReference type="Gene3D" id="2.60.120.260">
    <property type="entry name" value="Galactose-binding domain-like"/>
    <property type="match status" value="1"/>
</dbReference>
<dbReference type="Gene3D" id="3.20.20.80">
    <property type="entry name" value="Glycosidases"/>
    <property type="match status" value="1"/>
</dbReference>
<dbReference type="InterPro" id="IPR017853">
    <property type="entry name" value="GH"/>
</dbReference>
<feature type="chain" id="PRO_5045370039" description="non-reducing end alpha-L-arabinofuranosidase" evidence="7">
    <location>
        <begin position="22"/>
        <end position="737"/>
    </location>
</feature>
<evidence type="ECO:0000256" key="1">
    <source>
        <dbReference type="ARBA" id="ARBA00001462"/>
    </source>
</evidence>
<keyword evidence="6" id="KW-0325">Glycoprotein</keyword>
<dbReference type="Gene3D" id="2.60.40.1180">
    <property type="entry name" value="Golgi alpha-mannosidase II"/>
    <property type="match status" value="1"/>
</dbReference>
<dbReference type="Pfam" id="PF06964">
    <property type="entry name" value="Alpha-L-AF_C"/>
    <property type="match status" value="1"/>
</dbReference>
<evidence type="ECO:0000256" key="2">
    <source>
        <dbReference type="ARBA" id="ARBA00007186"/>
    </source>
</evidence>
<dbReference type="EMBL" id="JAUMIT010000005">
    <property type="protein sequence ID" value="MDO3695274.1"/>
    <property type="molecule type" value="Genomic_DNA"/>
</dbReference>
<comment type="catalytic activity">
    <reaction evidence="1">
        <text>Hydrolysis of terminal non-reducing alpha-L-arabinofuranoside residues in alpha-L-arabinosides.</text>
        <dbReference type="EC" id="3.2.1.55"/>
    </reaction>
</comment>
<dbReference type="InterPro" id="IPR013780">
    <property type="entry name" value="Glyco_hydro_b"/>
</dbReference>
<organism evidence="9 10">
    <name type="scientific">Wenyingzhuangia gilva</name>
    <dbReference type="NCBI Taxonomy" id="3057677"/>
    <lineage>
        <taxon>Bacteria</taxon>
        <taxon>Pseudomonadati</taxon>
        <taxon>Bacteroidota</taxon>
        <taxon>Flavobacteriia</taxon>
        <taxon>Flavobacteriales</taxon>
        <taxon>Flavobacteriaceae</taxon>
        <taxon>Wenyingzhuangia</taxon>
    </lineage>
</organism>
<dbReference type="PANTHER" id="PTHR31776">
    <property type="entry name" value="ALPHA-L-ARABINOFURANOSIDASE 1"/>
    <property type="match status" value="1"/>
</dbReference>
<dbReference type="SUPFAM" id="SSF49785">
    <property type="entry name" value="Galactose-binding domain-like"/>
    <property type="match status" value="1"/>
</dbReference>
<comment type="caution">
    <text evidence="9">The sequence shown here is derived from an EMBL/GenBank/DDBJ whole genome shotgun (WGS) entry which is preliminary data.</text>
</comment>
<keyword evidence="5" id="KW-0378">Hydrolase</keyword>
<keyword evidence="10" id="KW-1185">Reference proteome</keyword>
<feature type="domain" description="Alpha-L-arabinofuranosidase C-terminal" evidence="8">
    <location>
        <begin position="560"/>
        <end position="729"/>
    </location>
</feature>
<evidence type="ECO:0000256" key="3">
    <source>
        <dbReference type="ARBA" id="ARBA00012670"/>
    </source>
</evidence>
<dbReference type="InterPro" id="IPR051563">
    <property type="entry name" value="Glycosyl_Hydrolase_51"/>
</dbReference>
<dbReference type="RefSeq" id="WP_302884534.1">
    <property type="nucleotide sequence ID" value="NZ_JAUMIT010000005.1"/>
</dbReference>
<gene>
    <name evidence="9" type="ORF">QVZ41_10530</name>
</gene>
<dbReference type="InterPro" id="IPR010720">
    <property type="entry name" value="Alpha-L-AF_C"/>
</dbReference>
<dbReference type="SMART" id="SM00813">
    <property type="entry name" value="Alpha-L-AF_C"/>
    <property type="match status" value="1"/>
</dbReference>
<dbReference type="Proteomes" id="UP001168642">
    <property type="component" value="Unassembled WGS sequence"/>
</dbReference>
<dbReference type="EC" id="3.2.1.55" evidence="3"/>
<keyword evidence="4 7" id="KW-0732">Signal</keyword>
<name>A0ABT8VTI5_9FLAO</name>
<evidence type="ECO:0000256" key="4">
    <source>
        <dbReference type="ARBA" id="ARBA00022729"/>
    </source>
</evidence>
<evidence type="ECO:0000313" key="10">
    <source>
        <dbReference type="Proteomes" id="UP001168642"/>
    </source>
</evidence>
<dbReference type="PANTHER" id="PTHR31776:SF0">
    <property type="entry name" value="ALPHA-L-ARABINOFURANOSIDASE 1"/>
    <property type="match status" value="1"/>
</dbReference>
<evidence type="ECO:0000256" key="5">
    <source>
        <dbReference type="ARBA" id="ARBA00022801"/>
    </source>
</evidence>
<feature type="signal peptide" evidence="7">
    <location>
        <begin position="1"/>
        <end position="21"/>
    </location>
</feature>
<evidence type="ECO:0000256" key="7">
    <source>
        <dbReference type="SAM" id="SignalP"/>
    </source>
</evidence>
<protein>
    <recommendedName>
        <fullName evidence="3">non-reducing end alpha-L-arabinofuranosidase</fullName>
        <ecNumber evidence="3">3.2.1.55</ecNumber>
    </recommendedName>
</protein>
<proteinExistence type="inferred from homology"/>
<dbReference type="Pfam" id="PF22848">
    <property type="entry name" value="ASD1_dom"/>
    <property type="match status" value="1"/>
</dbReference>
<dbReference type="InterPro" id="IPR055235">
    <property type="entry name" value="ASD1_cat"/>
</dbReference>
<dbReference type="SUPFAM" id="SSF51445">
    <property type="entry name" value="(Trans)glycosidases"/>
    <property type="match status" value="1"/>
</dbReference>
<dbReference type="InterPro" id="IPR008979">
    <property type="entry name" value="Galactose-bd-like_sf"/>
</dbReference>
<evidence type="ECO:0000256" key="6">
    <source>
        <dbReference type="ARBA" id="ARBA00023180"/>
    </source>
</evidence>
<sequence>MNIKKIFNTLSFLLLIASVEAQNKPVQLDIDAGTQIATVTKLFNGTNIEDLNNQTNGGIFSQLLHGEIFEENVDGDFLNLERKDYSKIYILLDEKRIPHLITQTSAYSKVKWNDRNELYDVKSQDVYTNKKLKVPLNISGLYFTHRFMPFDSLSPNIQKLMLERINGNEQISKFWSKQVTGDPQFKYELIRDGNAYVGRQTQKITFIEGSGSVGLYNQGLYKTGIKFEKDKLYEGVLRVKSDLPTTIYLSIQNENGQILAEKPFKLKGNSTYEKVEFKLTPNKGTLNGRFGITLKEKGTIELGFAFLEPGEWGRVNGYHIRKEFVEALKRQGIKAIRYNGSMVDQGADKQLYHWKKMLGPIDERRTTLRNGFNMYATHSFGIIEMLQFTEAVGAVAIIGMSMDETAEDIRDFVEYVNGPITSKWGKLRAEQGHPEPYNLEYIQVDNERPISEDYINNMKKFATSAWKVDASMNIMTSLNIYDYYKRGSKNYTMASEMVKWFIEKGKSNHLAWDAHNHGGDIVFSDNLEWFENEMGIILQQELAKDFPGFKLTLTCMEENGERCDWYRGLAHASNWNTLQRYGNCFKMLGTANTFQPHGLHYMWDQGRIHYTNDAMWFQPSAHIDEMMMKTWKPNVVKTQSSNDSLDITAKINEDKTEMTLYVANMSNEPLQAILNISNFKYQPNANIEVIGDCDLSEYNTYEKQNNVVFRPIKAVIAKKNATYTFPRYSYTVITLKK</sequence>
<reference evidence="9" key="1">
    <citation type="submission" date="2023-07" db="EMBL/GenBank/DDBJ databases">
        <title>Wenyingzhuangia sp. chi5 genome sequencing and assembly.</title>
        <authorList>
            <person name="Park S."/>
        </authorList>
    </citation>
    <scope>NUCLEOTIDE SEQUENCE</scope>
    <source>
        <strain evidence="9">Chi5</strain>
    </source>
</reference>
<dbReference type="SUPFAM" id="SSF51011">
    <property type="entry name" value="Glycosyl hydrolase domain"/>
    <property type="match status" value="1"/>
</dbReference>